<dbReference type="EMBL" id="RKMH01000004">
    <property type="protein sequence ID" value="RPA64901.1"/>
    <property type="molecule type" value="Genomic_DNA"/>
</dbReference>
<evidence type="ECO:0000313" key="2">
    <source>
        <dbReference type="Proteomes" id="UP000267536"/>
    </source>
</evidence>
<dbReference type="AlphaFoldDB" id="A0A3N4H0M7"/>
<reference evidence="1 2" key="1">
    <citation type="submission" date="2018-11" db="EMBL/GenBank/DDBJ databases">
        <title>Draft genome sequence of Gordonia sp. RS15-1S isolated from rice stems.</title>
        <authorList>
            <person name="Muangham S."/>
        </authorList>
    </citation>
    <scope>NUCLEOTIDE SEQUENCE [LARGE SCALE GENOMIC DNA]</scope>
    <source>
        <strain evidence="1 2">RS15-1S</strain>
    </source>
</reference>
<organism evidence="1 2">
    <name type="scientific">Gordonia oryzae</name>
    <dbReference type="NCBI Taxonomy" id="2487349"/>
    <lineage>
        <taxon>Bacteria</taxon>
        <taxon>Bacillati</taxon>
        <taxon>Actinomycetota</taxon>
        <taxon>Actinomycetes</taxon>
        <taxon>Mycobacteriales</taxon>
        <taxon>Gordoniaceae</taxon>
        <taxon>Gordonia</taxon>
    </lineage>
</organism>
<keyword evidence="2" id="KW-1185">Reference proteome</keyword>
<evidence type="ECO:0000313" key="1">
    <source>
        <dbReference type="EMBL" id="RPA64901.1"/>
    </source>
</evidence>
<gene>
    <name evidence="1" type="ORF">EF294_07405</name>
</gene>
<protein>
    <submittedName>
        <fullName evidence="1">Uncharacterized protein</fullName>
    </submittedName>
</protein>
<accession>A0A3N4H0M7</accession>
<sequence>MAMPEVAEIVMHDGEPTLNEVAAALLFGISVDALRSYATKRDDGTTAFKLPAVVAANGRARTREFARLTGTEDDPDIWDALRYYARQEGVGLVFVAEDGQRRTIEEPQC</sequence>
<dbReference type="Proteomes" id="UP000267536">
    <property type="component" value="Unassembled WGS sequence"/>
</dbReference>
<name>A0A3N4H0M7_9ACTN</name>
<proteinExistence type="predicted"/>
<comment type="caution">
    <text evidence="1">The sequence shown here is derived from an EMBL/GenBank/DDBJ whole genome shotgun (WGS) entry which is preliminary data.</text>
</comment>